<dbReference type="EMBL" id="KB822720">
    <property type="protein sequence ID" value="ETN40350.1"/>
    <property type="molecule type" value="Genomic_DNA"/>
</dbReference>
<feature type="compositionally biased region" description="Low complexity" evidence="1">
    <location>
        <begin position="123"/>
        <end position="135"/>
    </location>
</feature>
<dbReference type="Proteomes" id="UP000030752">
    <property type="component" value="Unassembled WGS sequence"/>
</dbReference>
<evidence type="ECO:0000256" key="1">
    <source>
        <dbReference type="SAM" id="MobiDB-lite"/>
    </source>
</evidence>
<reference evidence="2 3" key="1">
    <citation type="submission" date="2013-03" db="EMBL/GenBank/DDBJ databases">
        <title>The Genome Sequence of Phialophora europaea CBS 101466.</title>
        <authorList>
            <consortium name="The Broad Institute Genomics Platform"/>
            <person name="Cuomo C."/>
            <person name="de Hoog S."/>
            <person name="Gorbushina A."/>
            <person name="Walker B."/>
            <person name="Young S.K."/>
            <person name="Zeng Q."/>
            <person name="Gargeya S."/>
            <person name="Fitzgerald M."/>
            <person name="Haas B."/>
            <person name="Abouelleil A."/>
            <person name="Allen A.W."/>
            <person name="Alvarado L."/>
            <person name="Arachchi H.M."/>
            <person name="Berlin A.M."/>
            <person name="Chapman S.B."/>
            <person name="Gainer-Dewar J."/>
            <person name="Goldberg J."/>
            <person name="Griggs A."/>
            <person name="Gujja S."/>
            <person name="Hansen M."/>
            <person name="Howarth C."/>
            <person name="Imamovic A."/>
            <person name="Ireland A."/>
            <person name="Larimer J."/>
            <person name="McCowan C."/>
            <person name="Murphy C."/>
            <person name="Pearson M."/>
            <person name="Poon T.W."/>
            <person name="Priest M."/>
            <person name="Roberts A."/>
            <person name="Saif S."/>
            <person name="Shea T."/>
            <person name="Sisk P."/>
            <person name="Sykes S."/>
            <person name="Wortman J."/>
            <person name="Nusbaum C."/>
            <person name="Birren B."/>
        </authorList>
    </citation>
    <scope>NUCLEOTIDE SEQUENCE [LARGE SCALE GENOMIC DNA]</scope>
    <source>
        <strain evidence="2 3">CBS 101466</strain>
    </source>
</reference>
<proteinExistence type="predicted"/>
<dbReference type="GeneID" id="19971966"/>
<dbReference type="RefSeq" id="XP_008717193.1">
    <property type="nucleotide sequence ID" value="XM_008718971.1"/>
</dbReference>
<dbReference type="VEuPathDB" id="FungiDB:HMPREF1541_04627"/>
<gene>
    <name evidence="2" type="ORF">HMPREF1541_04627</name>
</gene>
<name>W2RVL2_CYPE1</name>
<organism evidence="2 3">
    <name type="scientific">Cyphellophora europaea (strain CBS 101466)</name>
    <name type="common">Phialophora europaea</name>
    <dbReference type="NCBI Taxonomy" id="1220924"/>
    <lineage>
        <taxon>Eukaryota</taxon>
        <taxon>Fungi</taxon>
        <taxon>Dikarya</taxon>
        <taxon>Ascomycota</taxon>
        <taxon>Pezizomycotina</taxon>
        <taxon>Eurotiomycetes</taxon>
        <taxon>Chaetothyriomycetidae</taxon>
        <taxon>Chaetothyriales</taxon>
        <taxon>Cyphellophoraceae</taxon>
        <taxon>Cyphellophora</taxon>
    </lineage>
</organism>
<protein>
    <submittedName>
        <fullName evidence="2">Uncharacterized protein</fullName>
    </submittedName>
</protein>
<dbReference type="HOGENOM" id="CLU_1885677_0_0_1"/>
<sequence>MATKSTEATIDYLLACLDATEGKTNWEQVAQNTGFYKSGKFAIQAFRTIEKKYKGTVIVNATATTAQAPTPKKEAKRVAKTLLKRLMEEEEEAEEEEEDDDDDDDDDEGGAGKVNDKKKVKVDAAATPTKVKQEG</sequence>
<dbReference type="AlphaFoldDB" id="W2RVL2"/>
<feature type="compositionally biased region" description="Acidic residues" evidence="1">
    <location>
        <begin position="88"/>
        <end position="109"/>
    </location>
</feature>
<dbReference type="Gene3D" id="1.25.40.180">
    <property type="match status" value="1"/>
</dbReference>
<feature type="region of interest" description="Disordered" evidence="1">
    <location>
        <begin position="86"/>
        <end position="135"/>
    </location>
</feature>
<evidence type="ECO:0000313" key="3">
    <source>
        <dbReference type="Proteomes" id="UP000030752"/>
    </source>
</evidence>
<accession>W2RVL2</accession>
<evidence type="ECO:0000313" key="2">
    <source>
        <dbReference type="EMBL" id="ETN40350.1"/>
    </source>
</evidence>
<keyword evidence="3" id="KW-1185">Reference proteome</keyword>
<dbReference type="InParanoid" id="W2RVL2"/>